<keyword evidence="1" id="KW-0732">Signal</keyword>
<sequence>MFRVKLVVGLVIGALGLSGAVPATAAPATTIGYPAGSVAVRYVGLAFDTCTAPTVAQLTAWKSSPYKAIGIYIGGVNRSCAQPQLTASWVSAVTKMGWRLIPIYLGLQAPCTNRTTAQKISPTAPGTQGTSAATDAFNKARALGLLAGSAIYGDMEHYDPNNTSCKLTVLYFLSAWTKELHRRGFLAGVYAHQDSGALHLAQYYNSTTFARPDALWIARWDKSSSLVNWPTVPNTYWTVGQRAKQYNGDHTETYGGVTLNIDNDRFDAPVGAVGFAYRTTTTLSARSGPTTAYPVVATYPSGATVQVSCQTYGTKVGTTTVWNKLTNGSYVTDYYVNTPSNTTYSAPIPGCSLPFQTTTAGLSRRSGPSTSYAVLGSLNAGALAWVTCQAPGSKVGTTSVWDRLTDGSYVTDYYVATASNTTYTAPLRRC</sequence>
<keyword evidence="4" id="KW-1185">Reference proteome</keyword>
<dbReference type="InterPro" id="IPR017853">
    <property type="entry name" value="GH"/>
</dbReference>
<dbReference type="Proteomes" id="UP000295151">
    <property type="component" value="Unassembled WGS sequence"/>
</dbReference>
<dbReference type="OrthoDB" id="5171321at2"/>
<evidence type="ECO:0000259" key="2">
    <source>
        <dbReference type="Pfam" id="PF08924"/>
    </source>
</evidence>
<organism evidence="3 4">
    <name type="scientific">Kribbella voronezhensis</name>
    <dbReference type="NCBI Taxonomy" id="2512212"/>
    <lineage>
        <taxon>Bacteria</taxon>
        <taxon>Bacillati</taxon>
        <taxon>Actinomycetota</taxon>
        <taxon>Actinomycetes</taxon>
        <taxon>Propionibacteriales</taxon>
        <taxon>Kribbellaceae</taxon>
        <taxon>Kribbella</taxon>
    </lineage>
</organism>
<dbReference type="SUPFAM" id="SSF51445">
    <property type="entry name" value="(Trans)glycosidases"/>
    <property type="match status" value="1"/>
</dbReference>
<dbReference type="EMBL" id="SOCE01000003">
    <property type="protein sequence ID" value="TDU82199.1"/>
    <property type="molecule type" value="Genomic_DNA"/>
</dbReference>
<name>A0A4R7STY6_9ACTN</name>
<dbReference type="InterPro" id="IPR015020">
    <property type="entry name" value="Rv2525c-like_Glyco_Hydro-like"/>
</dbReference>
<protein>
    <submittedName>
        <fullName evidence="3">Uncharacterized protein DUF1906</fullName>
    </submittedName>
</protein>
<evidence type="ECO:0000313" key="3">
    <source>
        <dbReference type="EMBL" id="TDU82199.1"/>
    </source>
</evidence>
<comment type="caution">
    <text evidence="3">The sequence shown here is derived from an EMBL/GenBank/DDBJ whole genome shotgun (WGS) entry which is preliminary data.</text>
</comment>
<evidence type="ECO:0000313" key="4">
    <source>
        <dbReference type="Proteomes" id="UP000295151"/>
    </source>
</evidence>
<feature type="domain" description="Rv2525c-like glycoside hydrolase-like" evidence="2">
    <location>
        <begin position="60"/>
        <end position="265"/>
    </location>
</feature>
<feature type="signal peptide" evidence="1">
    <location>
        <begin position="1"/>
        <end position="25"/>
    </location>
</feature>
<dbReference type="Pfam" id="PF08924">
    <property type="entry name" value="Rv2525c_GlyHyd-like"/>
    <property type="match status" value="1"/>
</dbReference>
<dbReference type="RefSeq" id="WP_133984794.1">
    <property type="nucleotide sequence ID" value="NZ_SOCE01000003.1"/>
</dbReference>
<proteinExistence type="predicted"/>
<dbReference type="Gene3D" id="3.20.20.80">
    <property type="entry name" value="Glycosidases"/>
    <property type="match status" value="1"/>
</dbReference>
<reference evidence="3 4" key="1">
    <citation type="submission" date="2019-03" db="EMBL/GenBank/DDBJ databases">
        <title>Genomic Encyclopedia of Type Strains, Phase III (KMG-III): the genomes of soil and plant-associated and newly described type strains.</title>
        <authorList>
            <person name="Whitman W."/>
        </authorList>
    </citation>
    <scope>NUCLEOTIDE SEQUENCE [LARGE SCALE GENOMIC DNA]</scope>
    <source>
        <strain evidence="3 4">VKM Ac-2575</strain>
    </source>
</reference>
<feature type="chain" id="PRO_5020447809" evidence="1">
    <location>
        <begin position="26"/>
        <end position="430"/>
    </location>
</feature>
<dbReference type="AlphaFoldDB" id="A0A4R7STY6"/>
<evidence type="ECO:0000256" key="1">
    <source>
        <dbReference type="SAM" id="SignalP"/>
    </source>
</evidence>
<accession>A0A4R7STY6</accession>
<gene>
    <name evidence="3" type="ORF">EV138_7087</name>
</gene>